<gene>
    <name evidence="2" type="ORF">ALC57_00968</name>
</gene>
<dbReference type="GO" id="GO:0003676">
    <property type="term" value="F:nucleic acid binding"/>
    <property type="evidence" value="ECO:0007669"/>
    <property type="project" value="InterPro"/>
</dbReference>
<dbReference type="Gene3D" id="3.30.70.330">
    <property type="match status" value="1"/>
</dbReference>
<dbReference type="AlphaFoldDB" id="A0A195EN54"/>
<dbReference type="STRING" id="471704.A0A195EN54"/>
<evidence type="ECO:0000313" key="3">
    <source>
        <dbReference type="Proteomes" id="UP000078492"/>
    </source>
</evidence>
<protein>
    <submittedName>
        <fullName evidence="2">RNA-binding protein Musashi like protein Rbp6</fullName>
    </submittedName>
</protein>
<proteinExistence type="predicted"/>
<evidence type="ECO:0000256" key="1">
    <source>
        <dbReference type="SAM" id="MobiDB-lite"/>
    </source>
</evidence>
<dbReference type="SUPFAM" id="SSF54928">
    <property type="entry name" value="RNA-binding domain, RBD"/>
    <property type="match status" value="1"/>
</dbReference>
<keyword evidence="3" id="KW-1185">Reference proteome</keyword>
<name>A0A195EN54_9HYME</name>
<reference evidence="2 3" key="1">
    <citation type="submission" date="2015-09" db="EMBL/GenBank/DDBJ databases">
        <title>Trachymyrmex cornetzi WGS genome.</title>
        <authorList>
            <person name="Nygaard S."/>
            <person name="Hu H."/>
            <person name="Boomsma J."/>
            <person name="Zhang G."/>
        </authorList>
    </citation>
    <scope>NUCLEOTIDE SEQUENCE [LARGE SCALE GENOMIC DNA]</scope>
    <source>
        <strain evidence="2">Tcor2-1</strain>
        <tissue evidence="2">Whole body</tissue>
    </source>
</reference>
<dbReference type="InterPro" id="IPR035979">
    <property type="entry name" value="RBD_domain_sf"/>
</dbReference>
<sequence length="275" mass="30380">MCLQQTVPRQIKNTGGFDEACAYNLRESTFCGEHLVDRAIVWGARARAELEQGRVRAGQRDSDAPSYGATLSALPTARLLITSLPSRASLPTTVVTPFAIYDRTLYTSLINPPRERNLPLSFPSRQGRRNEESCEFAWDFEEGLETENESGEGSSSGARRVEGLASSRGMVTRTKKIFVGGLSAPTTLEDVKNYFEQFGPGEPMSLIIEDGGIEIGEKFGIAEWSHNKTVPGRPLQMQPADIEIYWKTWSIPAGREYMPGSQVTRRGSEGSRVVE</sequence>
<evidence type="ECO:0000313" key="2">
    <source>
        <dbReference type="EMBL" id="KYN29705.1"/>
    </source>
</evidence>
<dbReference type="EMBL" id="KQ978625">
    <property type="protein sequence ID" value="KYN29705.1"/>
    <property type="molecule type" value="Genomic_DNA"/>
</dbReference>
<dbReference type="InterPro" id="IPR012677">
    <property type="entry name" value="Nucleotide-bd_a/b_plait_sf"/>
</dbReference>
<accession>A0A195EN54</accession>
<dbReference type="Proteomes" id="UP000078492">
    <property type="component" value="Unassembled WGS sequence"/>
</dbReference>
<feature type="region of interest" description="Disordered" evidence="1">
    <location>
        <begin position="144"/>
        <end position="163"/>
    </location>
</feature>
<organism evidence="2 3">
    <name type="scientific">Trachymyrmex cornetzi</name>
    <dbReference type="NCBI Taxonomy" id="471704"/>
    <lineage>
        <taxon>Eukaryota</taxon>
        <taxon>Metazoa</taxon>
        <taxon>Ecdysozoa</taxon>
        <taxon>Arthropoda</taxon>
        <taxon>Hexapoda</taxon>
        <taxon>Insecta</taxon>
        <taxon>Pterygota</taxon>
        <taxon>Neoptera</taxon>
        <taxon>Endopterygota</taxon>
        <taxon>Hymenoptera</taxon>
        <taxon>Apocrita</taxon>
        <taxon>Aculeata</taxon>
        <taxon>Formicoidea</taxon>
        <taxon>Formicidae</taxon>
        <taxon>Myrmicinae</taxon>
        <taxon>Trachymyrmex</taxon>
    </lineage>
</organism>